<evidence type="ECO:0000256" key="1">
    <source>
        <dbReference type="SAM" id="MobiDB-lite"/>
    </source>
</evidence>
<dbReference type="Proteomes" id="UP000736672">
    <property type="component" value="Unassembled WGS sequence"/>
</dbReference>
<feature type="compositionally biased region" description="Pro residues" evidence="1">
    <location>
        <begin position="141"/>
        <end position="153"/>
    </location>
</feature>
<dbReference type="OrthoDB" id="10451467at2759"/>
<feature type="region of interest" description="Disordered" evidence="1">
    <location>
        <begin position="303"/>
        <end position="331"/>
    </location>
</feature>
<proteinExistence type="predicted"/>
<feature type="region of interest" description="Disordered" evidence="1">
    <location>
        <begin position="135"/>
        <end position="156"/>
    </location>
</feature>
<comment type="caution">
    <text evidence="2">The sequence shown here is derived from an EMBL/GenBank/DDBJ whole genome shotgun (WGS) entry which is preliminary data.</text>
</comment>
<gene>
    <name evidence="2" type="ORF">B0J15DRAFT_460633</name>
</gene>
<sequence length="364" mass="39584">MEHQRKFARQCQARFLASPPRTASRLPTGLETVRNGRRRANSGNVDQPGVRQEQAPVHSTPFHHQTFIRSRSRLPSGMELFSVSTQLRQLRQCHICQHLSLSSQQFVQSTDACLAFASSLSTQTSTRATPRITVRAEGRNPPVPQHDPRPPTPSMNLALDCGVAEELGSQPLSGPGAKHLNDDAIARDAECDARDGAWGLGATKTLIPLTWNAERKHVSPNACSFHFRPALILTRTPGAVISGTMAEGCGCIAQPGIPVTQAHRTTTTFLTGHGARAWPGTLPGKDPGLSRRTMIWTGKVRSLPEHNHRRSSEDAMTLGKDKARPPEQCRGDPGLLRLLQSAARHVQCLYVAVMANTSGPGEKV</sequence>
<name>A0A9P9L2Q5_FUSSL</name>
<feature type="compositionally biased region" description="Basic and acidic residues" evidence="1">
    <location>
        <begin position="303"/>
        <end position="330"/>
    </location>
</feature>
<feature type="region of interest" description="Disordered" evidence="1">
    <location>
        <begin position="37"/>
        <end position="61"/>
    </location>
</feature>
<keyword evidence="3" id="KW-1185">Reference proteome</keyword>
<protein>
    <submittedName>
        <fullName evidence="2">Uncharacterized protein</fullName>
    </submittedName>
</protein>
<dbReference type="AlphaFoldDB" id="A0A9P9L2Q5"/>
<organism evidence="2 3">
    <name type="scientific">Fusarium solani</name>
    <name type="common">Filamentous fungus</name>
    <dbReference type="NCBI Taxonomy" id="169388"/>
    <lineage>
        <taxon>Eukaryota</taxon>
        <taxon>Fungi</taxon>
        <taxon>Dikarya</taxon>
        <taxon>Ascomycota</taxon>
        <taxon>Pezizomycotina</taxon>
        <taxon>Sordariomycetes</taxon>
        <taxon>Hypocreomycetidae</taxon>
        <taxon>Hypocreales</taxon>
        <taxon>Nectriaceae</taxon>
        <taxon>Fusarium</taxon>
        <taxon>Fusarium solani species complex</taxon>
    </lineage>
</organism>
<accession>A0A9P9L2Q5</accession>
<reference evidence="2" key="1">
    <citation type="journal article" date="2021" name="Nat. Commun.">
        <title>Genetic determinants of endophytism in the Arabidopsis root mycobiome.</title>
        <authorList>
            <person name="Mesny F."/>
            <person name="Miyauchi S."/>
            <person name="Thiergart T."/>
            <person name="Pickel B."/>
            <person name="Atanasova L."/>
            <person name="Karlsson M."/>
            <person name="Huettel B."/>
            <person name="Barry K.W."/>
            <person name="Haridas S."/>
            <person name="Chen C."/>
            <person name="Bauer D."/>
            <person name="Andreopoulos W."/>
            <person name="Pangilinan J."/>
            <person name="LaButti K."/>
            <person name="Riley R."/>
            <person name="Lipzen A."/>
            <person name="Clum A."/>
            <person name="Drula E."/>
            <person name="Henrissat B."/>
            <person name="Kohler A."/>
            <person name="Grigoriev I.V."/>
            <person name="Martin F.M."/>
            <person name="Hacquard S."/>
        </authorList>
    </citation>
    <scope>NUCLEOTIDE SEQUENCE</scope>
    <source>
        <strain evidence="2">FSSC 5 MPI-SDFR-AT-0091</strain>
    </source>
</reference>
<evidence type="ECO:0000313" key="3">
    <source>
        <dbReference type="Proteomes" id="UP000736672"/>
    </source>
</evidence>
<evidence type="ECO:0000313" key="2">
    <source>
        <dbReference type="EMBL" id="KAH7272906.1"/>
    </source>
</evidence>
<dbReference type="EMBL" id="JAGTJS010000003">
    <property type="protein sequence ID" value="KAH7272906.1"/>
    <property type="molecule type" value="Genomic_DNA"/>
</dbReference>